<gene>
    <name evidence="1" type="ORF">MLD38_022372</name>
</gene>
<dbReference type="EMBL" id="CM042885">
    <property type="protein sequence ID" value="KAI4366501.1"/>
    <property type="molecule type" value="Genomic_DNA"/>
</dbReference>
<name>A0ACB9QJJ8_9MYRT</name>
<dbReference type="Proteomes" id="UP001057402">
    <property type="component" value="Chromosome 6"/>
</dbReference>
<proteinExistence type="predicted"/>
<keyword evidence="2" id="KW-1185">Reference proteome</keyword>
<sequence length="108" mass="12149">MSSTTYKSWPNIYLLVCQYSIEKRYSCFPTRLPGGTIPHLRRSEASPSSQTGQELPRPSEDWNDRPRLSRESLTMHFAMAIAKVSSCSLIFLATFLAMDSCLLLQGGD</sequence>
<comment type="caution">
    <text evidence="1">The sequence shown here is derived from an EMBL/GenBank/DDBJ whole genome shotgun (WGS) entry which is preliminary data.</text>
</comment>
<protein>
    <submittedName>
        <fullName evidence="1">Uncharacterized protein</fullName>
    </submittedName>
</protein>
<reference evidence="2" key="1">
    <citation type="journal article" date="2023" name="Front. Plant Sci.">
        <title>Chromosomal-level genome assembly of Melastoma candidum provides insights into trichome evolution.</title>
        <authorList>
            <person name="Zhong Y."/>
            <person name="Wu W."/>
            <person name="Sun C."/>
            <person name="Zou P."/>
            <person name="Liu Y."/>
            <person name="Dai S."/>
            <person name="Zhou R."/>
        </authorList>
    </citation>
    <scope>NUCLEOTIDE SEQUENCE [LARGE SCALE GENOMIC DNA]</scope>
</reference>
<organism evidence="1 2">
    <name type="scientific">Melastoma candidum</name>
    <dbReference type="NCBI Taxonomy" id="119954"/>
    <lineage>
        <taxon>Eukaryota</taxon>
        <taxon>Viridiplantae</taxon>
        <taxon>Streptophyta</taxon>
        <taxon>Embryophyta</taxon>
        <taxon>Tracheophyta</taxon>
        <taxon>Spermatophyta</taxon>
        <taxon>Magnoliopsida</taxon>
        <taxon>eudicotyledons</taxon>
        <taxon>Gunneridae</taxon>
        <taxon>Pentapetalae</taxon>
        <taxon>rosids</taxon>
        <taxon>malvids</taxon>
        <taxon>Myrtales</taxon>
        <taxon>Melastomataceae</taxon>
        <taxon>Melastomatoideae</taxon>
        <taxon>Melastomateae</taxon>
        <taxon>Melastoma</taxon>
    </lineage>
</organism>
<accession>A0ACB9QJJ8</accession>
<evidence type="ECO:0000313" key="2">
    <source>
        <dbReference type="Proteomes" id="UP001057402"/>
    </source>
</evidence>
<evidence type="ECO:0000313" key="1">
    <source>
        <dbReference type="EMBL" id="KAI4366501.1"/>
    </source>
</evidence>